<dbReference type="PANTHER" id="PTHR32481">
    <property type="entry name" value="AMINOPEPTIDASE"/>
    <property type="match status" value="1"/>
</dbReference>
<comment type="similarity">
    <text evidence="1 6">Belongs to the peptidase M42 family.</text>
</comment>
<evidence type="ECO:0000313" key="9">
    <source>
        <dbReference type="EMBL" id="MBS4211477.1"/>
    </source>
</evidence>
<feature type="binding site" evidence="8">
    <location>
        <position position="202"/>
    </location>
    <ligand>
        <name>Zn(2+)</name>
        <dbReference type="ChEBI" id="CHEBI:29105"/>
        <label>1</label>
    </ligand>
</feature>
<keyword evidence="10" id="KW-1185">Reference proteome</keyword>
<keyword evidence="5" id="KW-0378">Hydrolase</keyword>
<reference evidence="9" key="1">
    <citation type="submission" date="2021-05" db="EMBL/GenBank/DDBJ databases">
        <title>Novel Bacillus species.</title>
        <authorList>
            <person name="Liu G."/>
        </authorList>
    </citation>
    <scope>NUCLEOTIDE SEQUENCE</scope>
    <source>
        <strain evidence="9">FJAT-49825</strain>
    </source>
</reference>
<evidence type="ECO:0000256" key="3">
    <source>
        <dbReference type="ARBA" id="ARBA00022670"/>
    </source>
</evidence>
<keyword evidence="4 8" id="KW-0479">Metal-binding</keyword>
<comment type="cofactor">
    <cofactor evidence="8">
        <name>a divalent metal cation</name>
        <dbReference type="ChEBI" id="CHEBI:60240"/>
    </cofactor>
    <text evidence="8">Binds 2 divalent metal cations per subunit.</text>
</comment>
<evidence type="ECO:0000256" key="4">
    <source>
        <dbReference type="ARBA" id="ARBA00022723"/>
    </source>
</evidence>
<dbReference type="AlphaFoldDB" id="A0A942U298"/>
<dbReference type="SUPFAM" id="SSF53187">
    <property type="entry name" value="Zn-dependent exopeptidases"/>
    <property type="match status" value="1"/>
</dbReference>
<dbReference type="Gene3D" id="3.40.630.10">
    <property type="entry name" value="Zn peptidases"/>
    <property type="match status" value="1"/>
</dbReference>
<dbReference type="Proteomes" id="UP000679749">
    <property type="component" value="Unassembled WGS sequence"/>
</dbReference>
<name>A0A942U298_9BACI</name>
<dbReference type="Pfam" id="PF05343">
    <property type="entry name" value="Peptidase_M42"/>
    <property type="match status" value="1"/>
</dbReference>
<evidence type="ECO:0000256" key="7">
    <source>
        <dbReference type="PIRSR" id="PIRSR001123-1"/>
    </source>
</evidence>
<evidence type="ECO:0000256" key="8">
    <source>
        <dbReference type="PIRSR" id="PIRSR001123-2"/>
    </source>
</evidence>
<dbReference type="SUPFAM" id="SSF101821">
    <property type="entry name" value="Aminopeptidase/glucanase lid domain"/>
    <property type="match status" value="1"/>
</dbReference>
<keyword evidence="3" id="KW-0645">Protease</keyword>
<feature type="binding site" evidence="8">
    <location>
        <position position="202"/>
    </location>
    <ligand>
        <name>Zn(2+)</name>
        <dbReference type="ChEBI" id="CHEBI:29105"/>
        <label>2</label>
    </ligand>
</feature>
<evidence type="ECO:0000256" key="2">
    <source>
        <dbReference type="ARBA" id="ARBA00022438"/>
    </source>
</evidence>
<evidence type="ECO:0000256" key="6">
    <source>
        <dbReference type="PIRNR" id="PIRNR001123"/>
    </source>
</evidence>
<dbReference type="InterPro" id="IPR008007">
    <property type="entry name" value="Peptidase_M42"/>
</dbReference>
<evidence type="ECO:0000313" key="10">
    <source>
        <dbReference type="Proteomes" id="UP000679749"/>
    </source>
</evidence>
<dbReference type="PIRSF" id="PIRSF001123">
    <property type="entry name" value="PepA_GA"/>
    <property type="match status" value="1"/>
</dbReference>
<proteinExistence type="inferred from homology"/>
<feature type="binding site" evidence="8">
    <location>
        <position position="337"/>
    </location>
    <ligand>
        <name>Zn(2+)</name>
        <dbReference type="ChEBI" id="CHEBI:29105"/>
        <label>2</label>
    </ligand>
</feature>
<dbReference type="PANTHER" id="PTHR32481:SF7">
    <property type="entry name" value="AMINOPEPTIDASE YHFE-RELATED"/>
    <property type="match status" value="1"/>
</dbReference>
<organism evidence="9 10">
    <name type="scientific">Neobacillus rhizophilus</name>
    <dbReference type="NCBI Taxonomy" id="2833579"/>
    <lineage>
        <taxon>Bacteria</taxon>
        <taxon>Bacillati</taxon>
        <taxon>Bacillota</taxon>
        <taxon>Bacilli</taxon>
        <taxon>Bacillales</taxon>
        <taxon>Bacillaceae</taxon>
        <taxon>Neobacillus</taxon>
    </lineage>
</organism>
<dbReference type="Gene3D" id="2.40.30.40">
    <property type="entry name" value="Peptidase M42, domain 2"/>
    <property type="match status" value="1"/>
</dbReference>
<accession>A0A942U298</accession>
<dbReference type="InterPro" id="IPR023367">
    <property type="entry name" value="Peptidase_M42_dom2"/>
</dbReference>
<dbReference type="GO" id="GO:0046872">
    <property type="term" value="F:metal ion binding"/>
    <property type="evidence" value="ECO:0007669"/>
    <property type="project" value="UniProtKB-UniRule"/>
</dbReference>
<dbReference type="InterPro" id="IPR051464">
    <property type="entry name" value="Peptidase_M42_aminopept"/>
</dbReference>
<comment type="caution">
    <text evidence="9">The sequence shown here is derived from an EMBL/GenBank/DDBJ whole genome shotgun (WGS) entry which is preliminary data.</text>
</comment>
<feature type="binding site" evidence="8">
    <location>
        <position position="237"/>
    </location>
    <ligand>
        <name>Zn(2+)</name>
        <dbReference type="ChEBI" id="CHEBI:29105"/>
        <label>2</label>
    </ligand>
</feature>
<feature type="binding site" evidence="8">
    <location>
        <position position="85"/>
    </location>
    <ligand>
        <name>Zn(2+)</name>
        <dbReference type="ChEBI" id="CHEBI:29105"/>
        <label>1</label>
    </ligand>
</feature>
<dbReference type="GO" id="GO:0004177">
    <property type="term" value="F:aminopeptidase activity"/>
    <property type="evidence" value="ECO:0007669"/>
    <property type="project" value="UniProtKB-UniRule"/>
</dbReference>
<feature type="active site" description="Proton acceptor" evidence="7">
    <location>
        <position position="236"/>
    </location>
</feature>
<dbReference type="CDD" id="cd05657">
    <property type="entry name" value="M42_glucanase_like"/>
    <property type="match status" value="1"/>
</dbReference>
<dbReference type="GO" id="GO:0006508">
    <property type="term" value="P:proteolysis"/>
    <property type="evidence" value="ECO:0007669"/>
    <property type="project" value="UniProtKB-KW"/>
</dbReference>
<dbReference type="EMBL" id="JAGYPF010000001">
    <property type="protein sequence ID" value="MBS4211477.1"/>
    <property type="molecule type" value="Genomic_DNA"/>
</dbReference>
<evidence type="ECO:0000256" key="5">
    <source>
        <dbReference type="ARBA" id="ARBA00022801"/>
    </source>
</evidence>
<evidence type="ECO:0000256" key="1">
    <source>
        <dbReference type="ARBA" id="ARBA00006272"/>
    </source>
</evidence>
<protein>
    <submittedName>
        <fullName evidence="9">M42 family metallopeptidase</fullName>
    </submittedName>
</protein>
<sequence length="364" mass="40647">MYNKKDRYFREEDLIVAYPNTENTMELLTELVSIPSPSGNTNEVITFVEKFFAELQVETKRNRKGGLIATLEGKDKGQHRMLTAHVDTLGAMVKEIKSNGRLKIDLIGGFKYNSIEGEYCQIETSSGKKFTGTILMHQTSVHVYKDAGKAERNQENMEIRIDEKVHTAEEVRALGIEVGDFVSFDPRVEVTPSGYIKSRHLDDKASVAVLLQLIKQIKTENILLPYTTHFLISNNEEIGYGGNSNITPETVEYLAVDMGAMGDGQLTDEYTVSICVKDSSGPYHYGLRKHLVQLAEANNVGYKLDIYPHYGSDASAAIRSGHDIVHGLIGPGIDSSHAFERTHKSSLENTAKLLYHYVQSELIL</sequence>
<keyword evidence="2" id="KW-0031">Aminopeptidase</keyword>
<gene>
    <name evidence="9" type="ORF">KHA99_03265</name>
</gene>
<feature type="binding site" evidence="8">
    <location>
        <position position="257"/>
    </location>
    <ligand>
        <name>Zn(2+)</name>
        <dbReference type="ChEBI" id="CHEBI:29105"/>
        <label>1</label>
    </ligand>
</feature>